<organism evidence="8">
    <name type="scientific">Aphanomyces astaci</name>
    <name type="common">Crayfish plague agent</name>
    <dbReference type="NCBI Taxonomy" id="112090"/>
    <lineage>
        <taxon>Eukaryota</taxon>
        <taxon>Sar</taxon>
        <taxon>Stramenopiles</taxon>
        <taxon>Oomycota</taxon>
        <taxon>Saprolegniomycetes</taxon>
        <taxon>Saprolegniales</taxon>
        <taxon>Verrucalvaceae</taxon>
        <taxon>Aphanomyces</taxon>
    </lineage>
</organism>
<dbReference type="InterPro" id="IPR046965">
    <property type="entry name" value="Cyclin_A/B-like"/>
</dbReference>
<sequence>MMMHDNTDRKRKRGALEDISNTHKSSNVVPSTRMTTRLNLKAAAAQQLTQSQTSVSETQSTSPSQEDVDAPVVISAKKRKASQDVVLTTATSGTGLVHRRSSLSARRVSLESQTQEQRERQRMFDVRMSSLSSEFDLDVYVDQVRMIDSKENDAIAREVDMFHRSHEHKYRVQSDYLTEVKDGVKSDINCRMRGILVDWLVEVGEEYKLVPHTLHLAIHLVDRCLSTMRLARGKLQLLGCACMILACKYEEVVAPSIEDFVYISDHTYTNDEMLAMETTVLEALEYKLSGTNVYHFLERFILAGCTTEVQQHFAHYLTELAVVDYSITISYPPSILAAAVVYMTRLVTDEKCPWTPTLHYYTKYNAVQVVDCVAHLYKIHDAEYQVSLTDPEKTRAVTDKYSTRSHVRVGKLAPVAPPSSMSS</sequence>
<dbReference type="SUPFAM" id="SSF47954">
    <property type="entry name" value="Cyclin-like"/>
    <property type="match status" value="2"/>
</dbReference>
<dbReference type="Gene3D" id="1.10.472.10">
    <property type="entry name" value="Cyclin-like"/>
    <property type="match status" value="2"/>
</dbReference>
<dbReference type="InterPro" id="IPR006671">
    <property type="entry name" value="Cyclin_N"/>
</dbReference>
<name>W4FJL2_APHAT</name>
<gene>
    <name evidence="8" type="ORF">H257_16737</name>
</gene>
<dbReference type="Pfam" id="PF02984">
    <property type="entry name" value="Cyclin_C"/>
    <property type="match status" value="1"/>
</dbReference>
<accession>W4FJL2</accession>
<proteinExistence type="inferred from homology"/>
<dbReference type="GO" id="GO:0016538">
    <property type="term" value="F:cyclin-dependent protein serine/threonine kinase regulator activity"/>
    <property type="evidence" value="ECO:0007669"/>
    <property type="project" value="InterPro"/>
</dbReference>
<dbReference type="EMBL" id="KI913204">
    <property type="protein sequence ID" value="ETV66933.1"/>
    <property type="molecule type" value="Genomic_DNA"/>
</dbReference>
<feature type="domain" description="Cyclin-like" evidence="6">
    <location>
        <begin position="198"/>
        <end position="282"/>
    </location>
</feature>
<dbReference type="Pfam" id="PF00134">
    <property type="entry name" value="Cyclin_N"/>
    <property type="match status" value="1"/>
</dbReference>
<feature type="region of interest" description="Disordered" evidence="5">
    <location>
        <begin position="1"/>
        <end position="70"/>
    </location>
</feature>
<dbReference type="PIRSF" id="PIRSF001771">
    <property type="entry name" value="Cyclin_A_B_D_E"/>
    <property type="match status" value="1"/>
</dbReference>
<protein>
    <recommendedName>
        <fullName evidence="9">Cyclin N-terminal domain-containing protein</fullName>
    </recommendedName>
</protein>
<keyword evidence="2 4" id="KW-0195">Cyclin</keyword>
<dbReference type="GeneID" id="20818733"/>
<evidence type="ECO:0000256" key="5">
    <source>
        <dbReference type="SAM" id="MobiDB-lite"/>
    </source>
</evidence>
<evidence type="ECO:0000259" key="7">
    <source>
        <dbReference type="SMART" id="SM01332"/>
    </source>
</evidence>
<evidence type="ECO:0000256" key="2">
    <source>
        <dbReference type="ARBA" id="ARBA00023127"/>
    </source>
</evidence>
<dbReference type="SMART" id="SM00385">
    <property type="entry name" value="CYCLIN"/>
    <property type="match status" value="2"/>
</dbReference>
<comment type="similarity">
    <text evidence="4">Belongs to the cyclin family.</text>
</comment>
<evidence type="ECO:0008006" key="9">
    <source>
        <dbReference type="Google" id="ProtNLM"/>
    </source>
</evidence>
<dbReference type="FunFam" id="1.10.472.10:FF:000001">
    <property type="entry name" value="G2/mitotic-specific cyclin"/>
    <property type="match status" value="1"/>
</dbReference>
<dbReference type="GO" id="GO:0051301">
    <property type="term" value="P:cell division"/>
    <property type="evidence" value="ECO:0007669"/>
    <property type="project" value="UniProtKB-KW"/>
</dbReference>
<feature type="domain" description="Cyclin C-terminal" evidence="7">
    <location>
        <begin position="291"/>
        <end position="415"/>
    </location>
</feature>
<evidence type="ECO:0000313" key="8">
    <source>
        <dbReference type="EMBL" id="ETV66933.1"/>
    </source>
</evidence>
<evidence type="ECO:0000256" key="4">
    <source>
        <dbReference type="RuleBase" id="RU000383"/>
    </source>
</evidence>
<evidence type="ECO:0000256" key="1">
    <source>
        <dbReference type="ARBA" id="ARBA00022618"/>
    </source>
</evidence>
<dbReference type="SMART" id="SM01332">
    <property type="entry name" value="Cyclin_C"/>
    <property type="match status" value="1"/>
</dbReference>
<dbReference type="InterPro" id="IPR036915">
    <property type="entry name" value="Cyclin-like_sf"/>
</dbReference>
<dbReference type="PANTHER" id="PTHR10177">
    <property type="entry name" value="CYCLINS"/>
    <property type="match status" value="1"/>
</dbReference>
<feature type="domain" description="Cyclin-like" evidence="6">
    <location>
        <begin position="295"/>
        <end position="378"/>
    </location>
</feature>
<dbReference type="STRING" id="112090.W4FJL2"/>
<dbReference type="VEuPathDB" id="FungiDB:H257_16737"/>
<keyword evidence="3" id="KW-0131">Cell cycle</keyword>
<dbReference type="GO" id="GO:0044772">
    <property type="term" value="P:mitotic cell cycle phase transition"/>
    <property type="evidence" value="ECO:0007669"/>
    <property type="project" value="InterPro"/>
</dbReference>
<dbReference type="AlphaFoldDB" id="W4FJL2"/>
<dbReference type="OrthoDB" id="5590282at2759"/>
<dbReference type="InterPro" id="IPR013763">
    <property type="entry name" value="Cyclin-like_dom"/>
</dbReference>
<dbReference type="InterPro" id="IPR039361">
    <property type="entry name" value="Cyclin"/>
</dbReference>
<feature type="compositionally biased region" description="Low complexity" evidence="5">
    <location>
        <begin position="42"/>
        <end position="65"/>
    </location>
</feature>
<evidence type="ECO:0000259" key="6">
    <source>
        <dbReference type="SMART" id="SM00385"/>
    </source>
</evidence>
<keyword evidence="1" id="KW-0132">Cell division</keyword>
<evidence type="ECO:0000256" key="3">
    <source>
        <dbReference type="ARBA" id="ARBA00023306"/>
    </source>
</evidence>
<dbReference type="RefSeq" id="XP_009843575.1">
    <property type="nucleotide sequence ID" value="XM_009845273.1"/>
</dbReference>
<dbReference type="InterPro" id="IPR004367">
    <property type="entry name" value="Cyclin_C-dom"/>
</dbReference>
<reference evidence="8" key="1">
    <citation type="submission" date="2013-12" db="EMBL/GenBank/DDBJ databases">
        <title>The Genome Sequence of Aphanomyces astaci APO3.</title>
        <authorList>
            <consortium name="The Broad Institute Genomics Platform"/>
            <person name="Russ C."/>
            <person name="Tyler B."/>
            <person name="van West P."/>
            <person name="Dieguez-Uribeondo J."/>
            <person name="Young S.K."/>
            <person name="Zeng Q."/>
            <person name="Gargeya S."/>
            <person name="Fitzgerald M."/>
            <person name="Abouelleil A."/>
            <person name="Alvarado L."/>
            <person name="Chapman S.B."/>
            <person name="Gainer-Dewar J."/>
            <person name="Goldberg J."/>
            <person name="Griggs A."/>
            <person name="Gujja S."/>
            <person name="Hansen M."/>
            <person name="Howarth C."/>
            <person name="Imamovic A."/>
            <person name="Ireland A."/>
            <person name="Larimer J."/>
            <person name="McCowan C."/>
            <person name="Murphy C."/>
            <person name="Pearson M."/>
            <person name="Poon T.W."/>
            <person name="Priest M."/>
            <person name="Roberts A."/>
            <person name="Saif S."/>
            <person name="Shea T."/>
            <person name="Sykes S."/>
            <person name="Wortman J."/>
            <person name="Nusbaum C."/>
            <person name="Birren B."/>
        </authorList>
    </citation>
    <scope>NUCLEOTIDE SEQUENCE [LARGE SCALE GENOMIC DNA]</scope>
    <source>
        <strain evidence="8">APO3</strain>
    </source>
</reference>
<feature type="compositionally biased region" description="Polar residues" evidence="5">
    <location>
        <begin position="22"/>
        <end position="38"/>
    </location>
</feature>